<reference evidence="2 3" key="1">
    <citation type="submission" date="2018-06" db="EMBL/GenBank/DDBJ databases">
        <title>Genomic Encyclopedia of Type Strains, Phase IV (KMG-IV): sequencing the most valuable type-strain genomes for metagenomic binning, comparative biology and taxonomic classification.</title>
        <authorList>
            <person name="Goeker M."/>
        </authorList>
    </citation>
    <scope>NUCLEOTIDE SEQUENCE [LARGE SCALE GENOMIC DNA]</scope>
    <source>
        <strain evidence="2 3">DSM 44599</strain>
    </source>
</reference>
<keyword evidence="2" id="KW-0328">Glycosyltransferase</keyword>
<dbReference type="PANTHER" id="PTHR47505:SF1">
    <property type="entry name" value="DNA UTILIZATION PROTEIN YHGH"/>
    <property type="match status" value="1"/>
</dbReference>
<evidence type="ECO:0000313" key="2">
    <source>
        <dbReference type="EMBL" id="RBO87425.1"/>
    </source>
</evidence>
<dbReference type="Gene3D" id="3.40.50.2020">
    <property type="match status" value="1"/>
</dbReference>
<comment type="caution">
    <text evidence="2">The sequence shown here is derived from an EMBL/GenBank/DDBJ whole genome shotgun (WGS) entry which is preliminary data.</text>
</comment>
<evidence type="ECO:0000256" key="1">
    <source>
        <dbReference type="ARBA" id="ARBA00008007"/>
    </source>
</evidence>
<dbReference type="CDD" id="cd06223">
    <property type="entry name" value="PRTases_typeI"/>
    <property type="match status" value="1"/>
</dbReference>
<dbReference type="AlphaFoldDB" id="A0A366DBV5"/>
<gene>
    <name evidence="2" type="ORF">DFR74_111131</name>
</gene>
<dbReference type="EMBL" id="QNRE01000011">
    <property type="protein sequence ID" value="RBO87425.1"/>
    <property type="molecule type" value="Genomic_DNA"/>
</dbReference>
<dbReference type="Proteomes" id="UP000252586">
    <property type="component" value="Unassembled WGS sequence"/>
</dbReference>
<keyword evidence="2" id="KW-0808">Transferase</keyword>
<protein>
    <submittedName>
        <fullName evidence="2">Putative amidophosphoribosyltransferase</fullName>
    </submittedName>
</protein>
<dbReference type="GO" id="GO:0016757">
    <property type="term" value="F:glycosyltransferase activity"/>
    <property type="evidence" value="ECO:0007669"/>
    <property type="project" value="UniProtKB-KW"/>
</dbReference>
<accession>A0A366DBV5</accession>
<name>A0A366DBV5_9NOCA</name>
<keyword evidence="3" id="KW-1185">Reference proteome</keyword>
<comment type="similarity">
    <text evidence="1">Belongs to the ComF/GntX family.</text>
</comment>
<dbReference type="SUPFAM" id="SSF53271">
    <property type="entry name" value="PRTase-like"/>
    <property type="match status" value="1"/>
</dbReference>
<dbReference type="InterPro" id="IPR029057">
    <property type="entry name" value="PRTase-like"/>
</dbReference>
<dbReference type="PANTHER" id="PTHR47505">
    <property type="entry name" value="DNA UTILIZATION PROTEIN YHGH"/>
    <property type="match status" value="1"/>
</dbReference>
<dbReference type="OrthoDB" id="3403421at2"/>
<dbReference type="STRING" id="1210090.GCA_001613185_01532"/>
<dbReference type="InterPro" id="IPR000836">
    <property type="entry name" value="PRTase_dom"/>
</dbReference>
<evidence type="ECO:0000313" key="3">
    <source>
        <dbReference type="Proteomes" id="UP000252586"/>
    </source>
</evidence>
<dbReference type="InterPro" id="IPR051910">
    <property type="entry name" value="ComF/GntX_DNA_util-trans"/>
</dbReference>
<organism evidence="2 3">
    <name type="scientific">Nocardia puris</name>
    <dbReference type="NCBI Taxonomy" id="208602"/>
    <lineage>
        <taxon>Bacteria</taxon>
        <taxon>Bacillati</taxon>
        <taxon>Actinomycetota</taxon>
        <taxon>Actinomycetes</taxon>
        <taxon>Mycobacteriales</taxon>
        <taxon>Nocardiaceae</taxon>
        <taxon>Nocardia</taxon>
    </lineage>
</organism>
<dbReference type="RefSeq" id="WP_147265909.1">
    <property type="nucleotide sequence ID" value="NZ_JADLPW010000004.1"/>
</dbReference>
<sequence length="306" mass="33462">MTESTRDLFLQQLNDVLVHERHRAASEGVADATLDALVCRGLIRDRIGGFFSNSYTPGTPDVCGICRGPSGEALCAKCAAARNVFGDQLADRTVLLTYAVGNHPAGRHQSAHHMLTYKGYRGQPPAVECAEDLALMISIVVDMHRSCLQSWLGSPWDSLTFVPSRERPDATHPVANLANAALPRFTRASAMQKFLLTPGDGTYDRHELVADRYTVDERWRSRVHGKHVLIVDDTWTTGASAQGAAIAVKTAGAASATIPCVARWLKWEWGEHKSLIESLTGGFDVLRCPVHGRPCDAATRFRISMD</sequence>
<proteinExistence type="inferred from homology"/>